<organism evidence="5 6">
    <name type="scientific">Kutzneria chonburiensis</name>
    <dbReference type="NCBI Taxonomy" id="1483604"/>
    <lineage>
        <taxon>Bacteria</taxon>
        <taxon>Bacillati</taxon>
        <taxon>Actinomycetota</taxon>
        <taxon>Actinomycetes</taxon>
        <taxon>Pseudonocardiales</taxon>
        <taxon>Pseudonocardiaceae</taxon>
        <taxon>Kutzneria</taxon>
    </lineage>
</organism>
<dbReference type="InterPro" id="IPR036390">
    <property type="entry name" value="WH_DNA-bd_sf"/>
</dbReference>
<accession>A0ABV6MXX8</accession>
<keyword evidence="1" id="KW-0805">Transcription regulation</keyword>
<evidence type="ECO:0000256" key="2">
    <source>
        <dbReference type="ARBA" id="ARBA00023125"/>
    </source>
</evidence>
<evidence type="ECO:0000313" key="5">
    <source>
        <dbReference type="EMBL" id="MFC0545168.1"/>
    </source>
</evidence>
<dbReference type="PRINTS" id="PR00035">
    <property type="entry name" value="HTHGNTR"/>
</dbReference>
<dbReference type="InterPro" id="IPR011711">
    <property type="entry name" value="GntR_C"/>
</dbReference>
<protein>
    <submittedName>
        <fullName evidence="5">FadR/GntR family transcriptional regulator</fullName>
    </submittedName>
</protein>
<evidence type="ECO:0000256" key="1">
    <source>
        <dbReference type="ARBA" id="ARBA00023015"/>
    </source>
</evidence>
<dbReference type="Proteomes" id="UP001589810">
    <property type="component" value="Unassembled WGS sequence"/>
</dbReference>
<gene>
    <name evidence="5" type="ORF">ACFFH7_26920</name>
</gene>
<sequence>MSLDEQTAQALPGWPRRPRRLATAVVEDLVDRIVGGEISPVSALPIEPVLCEMFSVSRTVIREAVKSLEAMRLVKVQQGQGTTVRETEDWDLLDPVVLAASIRHDAELSILEDLVDVRRALESQMAAQAAERAGAEHLRRIGTALRHVTDEVADASRFYRADLEFHDEIMAASGNRLARAVIRTVNAEAFRSLRYIGDPTLADLEQSNREHRTIYERLMARDVEGAATAMNEHIRTSWEKRRPRQR</sequence>
<dbReference type="SUPFAM" id="SSF48008">
    <property type="entry name" value="GntR ligand-binding domain-like"/>
    <property type="match status" value="1"/>
</dbReference>
<evidence type="ECO:0000313" key="6">
    <source>
        <dbReference type="Proteomes" id="UP001589810"/>
    </source>
</evidence>
<dbReference type="InterPro" id="IPR008920">
    <property type="entry name" value="TF_FadR/GntR_C"/>
</dbReference>
<dbReference type="CDD" id="cd07377">
    <property type="entry name" value="WHTH_GntR"/>
    <property type="match status" value="1"/>
</dbReference>
<name>A0ABV6MXX8_9PSEU</name>
<feature type="domain" description="HTH gntR-type" evidence="4">
    <location>
        <begin position="19"/>
        <end position="87"/>
    </location>
</feature>
<dbReference type="PROSITE" id="PS50949">
    <property type="entry name" value="HTH_GNTR"/>
    <property type="match status" value="1"/>
</dbReference>
<keyword evidence="6" id="KW-1185">Reference proteome</keyword>
<dbReference type="RefSeq" id="WP_273935012.1">
    <property type="nucleotide sequence ID" value="NZ_CP097263.1"/>
</dbReference>
<dbReference type="Gene3D" id="1.10.10.10">
    <property type="entry name" value="Winged helix-like DNA-binding domain superfamily/Winged helix DNA-binding domain"/>
    <property type="match status" value="1"/>
</dbReference>
<comment type="caution">
    <text evidence="5">The sequence shown here is derived from an EMBL/GenBank/DDBJ whole genome shotgun (WGS) entry which is preliminary data.</text>
</comment>
<dbReference type="SUPFAM" id="SSF46785">
    <property type="entry name" value="Winged helix' DNA-binding domain"/>
    <property type="match status" value="1"/>
</dbReference>
<dbReference type="Pfam" id="PF07729">
    <property type="entry name" value="FCD"/>
    <property type="match status" value="1"/>
</dbReference>
<dbReference type="EMBL" id="JBHLUD010000009">
    <property type="protein sequence ID" value="MFC0545168.1"/>
    <property type="molecule type" value="Genomic_DNA"/>
</dbReference>
<dbReference type="SMART" id="SM00345">
    <property type="entry name" value="HTH_GNTR"/>
    <property type="match status" value="1"/>
</dbReference>
<dbReference type="Gene3D" id="1.20.120.530">
    <property type="entry name" value="GntR ligand-binding domain-like"/>
    <property type="match status" value="1"/>
</dbReference>
<dbReference type="PANTHER" id="PTHR43537:SF44">
    <property type="entry name" value="GNTR FAMILY REGULATORY PROTEIN"/>
    <property type="match status" value="1"/>
</dbReference>
<dbReference type="SMART" id="SM00895">
    <property type="entry name" value="FCD"/>
    <property type="match status" value="1"/>
</dbReference>
<keyword evidence="3" id="KW-0804">Transcription</keyword>
<keyword evidence="2" id="KW-0238">DNA-binding</keyword>
<dbReference type="Pfam" id="PF00392">
    <property type="entry name" value="GntR"/>
    <property type="match status" value="1"/>
</dbReference>
<reference evidence="5 6" key="1">
    <citation type="submission" date="2024-09" db="EMBL/GenBank/DDBJ databases">
        <authorList>
            <person name="Sun Q."/>
            <person name="Mori K."/>
        </authorList>
    </citation>
    <scope>NUCLEOTIDE SEQUENCE [LARGE SCALE GENOMIC DNA]</scope>
    <source>
        <strain evidence="5 6">TBRC 1432</strain>
    </source>
</reference>
<dbReference type="InterPro" id="IPR036388">
    <property type="entry name" value="WH-like_DNA-bd_sf"/>
</dbReference>
<dbReference type="InterPro" id="IPR000524">
    <property type="entry name" value="Tscrpt_reg_HTH_GntR"/>
</dbReference>
<evidence type="ECO:0000256" key="3">
    <source>
        <dbReference type="ARBA" id="ARBA00023163"/>
    </source>
</evidence>
<dbReference type="PANTHER" id="PTHR43537">
    <property type="entry name" value="TRANSCRIPTIONAL REGULATOR, GNTR FAMILY"/>
    <property type="match status" value="1"/>
</dbReference>
<proteinExistence type="predicted"/>
<evidence type="ECO:0000259" key="4">
    <source>
        <dbReference type="PROSITE" id="PS50949"/>
    </source>
</evidence>